<evidence type="ECO:0000259" key="7">
    <source>
        <dbReference type="PROSITE" id="PS50023"/>
    </source>
</evidence>
<evidence type="ECO:0000256" key="5">
    <source>
        <dbReference type="SAM" id="Coils"/>
    </source>
</evidence>
<dbReference type="GO" id="GO:0023051">
    <property type="term" value="P:regulation of signaling"/>
    <property type="evidence" value="ECO:0007669"/>
    <property type="project" value="InterPro"/>
</dbReference>
<feature type="compositionally biased region" description="Polar residues" evidence="6">
    <location>
        <begin position="714"/>
        <end position="725"/>
    </location>
</feature>
<evidence type="ECO:0000313" key="10">
    <source>
        <dbReference type="Proteomes" id="UP000386466"/>
    </source>
</evidence>
<dbReference type="PANTHER" id="PTHR46767:SF1">
    <property type="entry name" value="LIM DOMAIN ONLY PROTEIN 7"/>
    <property type="match status" value="1"/>
</dbReference>
<dbReference type="PROSITE" id="PS00478">
    <property type="entry name" value="LIM_DOMAIN_1"/>
    <property type="match status" value="1"/>
</dbReference>
<dbReference type="PROSITE" id="PS50106">
    <property type="entry name" value="PDZ"/>
    <property type="match status" value="1"/>
</dbReference>
<dbReference type="GO" id="GO:0046872">
    <property type="term" value="F:metal ion binding"/>
    <property type="evidence" value="ECO:0007669"/>
    <property type="project" value="UniProtKB-KW"/>
</dbReference>
<feature type="region of interest" description="Disordered" evidence="6">
    <location>
        <begin position="26"/>
        <end position="96"/>
    </location>
</feature>
<evidence type="ECO:0000256" key="6">
    <source>
        <dbReference type="SAM" id="MobiDB-lite"/>
    </source>
</evidence>
<feature type="domain" description="PDZ" evidence="8">
    <location>
        <begin position="732"/>
        <end position="815"/>
    </location>
</feature>
<dbReference type="InterPro" id="IPR036034">
    <property type="entry name" value="PDZ_sf"/>
</dbReference>
<feature type="compositionally biased region" description="Polar residues" evidence="6">
    <location>
        <begin position="640"/>
        <end position="659"/>
    </location>
</feature>
<feature type="region of interest" description="Disordered" evidence="6">
    <location>
        <begin position="1011"/>
        <end position="1198"/>
    </location>
</feature>
<feature type="compositionally biased region" description="Basic and acidic residues" evidence="6">
    <location>
        <begin position="438"/>
        <end position="480"/>
    </location>
</feature>
<dbReference type="SMART" id="SM00132">
    <property type="entry name" value="LIM"/>
    <property type="match status" value="1"/>
</dbReference>
<feature type="compositionally biased region" description="Low complexity" evidence="6">
    <location>
        <begin position="86"/>
        <end position="95"/>
    </location>
</feature>
<dbReference type="Pfam" id="PF00412">
    <property type="entry name" value="LIM"/>
    <property type="match status" value="1"/>
</dbReference>
<keyword evidence="1 4" id="KW-0479">Metal-binding</keyword>
<dbReference type="Pfam" id="PF15949">
    <property type="entry name" value="DUF4757"/>
    <property type="match status" value="2"/>
</dbReference>
<feature type="region of interest" description="Disordered" evidence="6">
    <location>
        <begin position="874"/>
        <end position="903"/>
    </location>
</feature>
<feature type="compositionally biased region" description="Polar residues" evidence="6">
    <location>
        <begin position="1222"/>
        <end position="1248"/>
    </location>
</feature>
<sequence>MQDYNKDDMSYRRISAIEPKSALPFNRFLPNKSRQPSYVPAPLRKKKPDKYEDNRRSWASPVYSEADGTFPSRRNSDSEDEDSGSHRSSSIFSRIQKAKRRLDSNCQRRSLLLELATRGAKNSWDTHAARRASGAADEPSQFLLLQALQTYSDDILSSETNTKIDPTAGPRLITRRKNLFSAPGYKRDDLEMSTLDPDLENDDFFVRKTGAFHANPYVLRAFEDLRRFSEQDDPVERDIILQCREGELVLPDLEKDDMVVRRLPAQKKEVPLSGAPDRYQPVPFPEPWTLPPEIQAKFLCVLERTRPSKEKRKSCRVLVPSYRQKKDDLLTRKIQSWQLGTTVPPVSFIPGPCSEADLQRWEAIREASRLRHKKRLMVERLFQKIYGENGSKSMSDVSADDVQNLRQLRYEEMQKIKSQLKEQDQKWQDDLAKWKDRRKSYTSDLQKKKEEREEIEKQALEKSERSSKTFKEMLQDRESRNQTSAVVSRRRLHSSDDILHEEKLSPRLTTSEASYQSERVEEKETTYSAEVPKQDSTTFAKREDAAAAEIQLSSQSPMEEQHPDALSSQHSPSTQTESTRISASLPRSYQKTDTARLTSVVTPRPFGSQARGISSLPRSYTMDDGWKYNGDVEYVKRTQSSLVSTSVHKPDTSQLATSKSSEREGVAVGEGVMQLPSPTPSFSSLSQEEAATSKATLSSPSGPDLMSELGEGGSSPQTEVSISSQDQFSDMRISIHQMPGSGLDFGFTVKWVFSGIFVASIEAGSPAEFSQLQVDDEIIAVNNTKFSYKDTKEWEATMANAQETGNLVMDIRRYGKSDWGRDQPSLPFTRHKTLNLTSMATKIIGSPETKWIDTTSGIYNSDKSSNLSVTTDFSESLQHSNTESKEINGIRDESNTFESKGSSGFSYSSWVYLCGSSDSVVPDLPVPTLSAPSRWAWDQEEERKRQERWQKEQDRLLQEKYQREQEKLREEWQRAKQEAERENYKYLNEELMVLNSNSISLTAREPAVASWEATWGEGSKSSDREGTRAGEEERSQQQKEGADEDQRKKLQEQLTLEKERTPEEPQYQEGQEQKRHPAEAEERKHQAERERETSVRIYQYRRPIDSYDLPKREEKSPGLLPSDRNKSRSTTELDDYPTNKNGSSKYLDRIGSTSSSQRSSKKEQVPSEAELERQQILQEMRKRTSLHNDNSWIRQRSSSVNKEPICLPGIMRRGESLDNLDSPRSNSWKPSPWLNQSSGVHASSSVQDFSRPPPQLVSTSNRAYMRNPSSSVPPPSTGSVKTTTAPSPAPRSHSPSASQLGSQLRNRSVSGKRMCSYCNNILGKGAAMIIESLGLCYHLHCFKCIACERDLGGSSSGAEVRIRNHQLYCNDCYLRYKSGRPTAM</sequence>
<dbReference type="PANTHER" id="PTHR46767">
    <property type="entry name" value="LIM DOMAIN ONLY PROTEIN 7"/>
    <property type="match status" value="1"/>
</dbReference>
<feature type="compositionally biased region" description="Polar residues" evidence="6">
    <location>
        <begin position="1187"/>
        <end position="1198"/>
    </location>
</feature>
<keyword evidence="5" id="KW-0175">Coiled coil</keyword>
<dbReference type="Gene3D" id="2.30.42.10">
    <property type="match status" value="1"/>
</dbReference>
<evidence type="ECO:0000256" key="4">
    <source>
        <dbReference type="PROSITE-ProRule" id="PRU00125"/>
    </source>
</evidence>
<proteinExistence type="predicted"/>
<feature type="region of interest" description="Disordered" evidence="6">
    <location>
        <begin position="438"/>
        <end position="594"/>
    </location>
</feature>
<feature type="compositionally biased region" description="Low complexity" evidence="6">
    <location>
        <begin position="1277"/>
        <end position="1298"/>
    </location>
</feature>
<dbReference type="Gene3D" id="2.10.110.10">
    <property type="entry name" value="Cysteine Rich Protein"/>
    <property type="match status" value="1"/>
</dbReference>
<dbReference type="InterPro" id="IPR029978">
    <property type="entry name" value="LMO-7"/>
</dbReference>
<reference evidence="9 10" key="1">
    <citation type="submission" date="2019-01" db="EMBL/GenBank/DDBJ databases">
        <authorList>
            <person name="Alioto T."/>
            <person name="Alioto T."/>
        </authorList>
    </citation>
    <scope>NUCLEOTIDE SEQUENCE [LARGE SCALE GENOMIC DNA]</scope>
</reference>
<evidence type="ECO:0000256" key="1">
    <source>
        <dbReference type="ARBA" id="ARBA00022723"/>
    </source>
</evidence>
<feature type="compositionally biased region" description="Basic and acidic residues" evidence="6">
    <location>
        <begin position="1020"/>
        <end position="1063"/>
    </location>
</feature>
<organism evidence="9 10">
    <name type="scientific">Lynx pardinus</name>
    <name type="common">Iberian lynx</name>
    <name type="synonym">Felis pardina</name>
    <dbReference type="NCBI Taxonomy" id="191816"/>
    <lineage>
        <taxon>Eukaryota</taxon>
        <taxon>Metazoa</taxon>
        <taxon>Chordata</taxon>
        <taxon>Craniata</taxon>
        <taxon>Vertebrata</taxon>
        <taxon>Euteleostomi</taxon>
        <taxon>Mammalia</taxon>
        <taxon>Eutheria</taxon>
        <taxon>Laurasiatheria</taxon>
        <taxon>Carnivora</taxon>
        <taxon>Feliformia</taxon>
        <taxon>Felidae</taxon>
        <taxon>Felinae</taxon>
        <taxon>Lynx</taxon>
    </lineage>
</organism>
<gene>
    <name evidence="9" type="ORF">LYPA_23C011874</name>
</gene>
<feature type="compositionally biased region" description="Polar residues" evidence="6">
    <location>
        <begin position="566"/>
        <end position="594"/>
    </location>
</feature>
<dbReference type="CDD" id="cd00136">
    <property type="entry name" value="PDZ_canonical"/>
    <property type="match status" value="1"/>
</dbReference>
<feature type="compositionally biased region" description="Basic and acidic residues" evidence="6">
    <location>
        <begin position="493"/>
        <end position="505"/>
    </location>
</feature>
<feature type="region of interest" description="Disordered" evidence="6">
    <location>
        <begin position="640"/>
        <end position="725"/>
    </location>
</feature>
<dbReference type="SUPFAM" id="SSF50156">
    <property type="entry name" value="PDZ domain-like"/>
    <property type="match status" value="1"/>
</dbReference>
<feature type="domain" description="LIM zinc-binding" evidence="7">
    <location>
        <begin position="1313"/>
        <end position="1379"/>
    </location>
</feature>
<dbReference type="CDD" id="cd08368">
    <property type="entry name" value="LIM"/>
    <property type="match status" value="1"/>
</dbReference>
<dbReference type="FunFam" id="2.10.110.10:FF:000041">
    <property type="entry name" value="LIM and calponin homology domains 1"/>
    <property type="match status" value="1"/>
</dbReference>
<dbReference type="Pfam" id="PF00595">
    <property type="entry name" value="PDZ"/>
    <property type="match status" value="1"/>
</dbReference>
<feature type="compositionally biased region" description="Basic and acidic residues" evidence="6">
    <location>
        <begin position="1102"/>
        <end position="1116"/>
    </location>
</feature>
<protein>
    <submittedName>
        <fullName evidence="9">Lim domain only protein 7</fullName>
    </submittedName>
</protein>
<dbReference type="SMART" id="SM00228">
    <property type="entry name" value="PDZ"/>
    <property type="match status" value="1"/>
</dbReference>
<dbReference type="PROSITE" id="PS50023">
    <property type="entry name" value="LIM_DOMAIN_2"/>
    <property type="match status" value="1"/>
</dbReference>
<accession>A0A485NBS0</accession>
<dbReference type="InterPro" id="IPR031865">
    <property type="entry name" value="DUF4757"/>
</dbReference>
<dbReference type="EMBL" id="CAAGRJ010013031">
    <property type="protein sequence ID" value="VFV29664.1"/>
    <property type="molecule type" value="Genomic_DNA"/>
</dbReference>
<feature type="region of interest" description="Disordered" evidence="6">
    <location>
        <begin position="1213"/>
        <end position="1305"/>
    </location>
</feature>
<keyword evidence="10" id="KW-1185">Reference proteome</keyword>
<keyword evidence="3 4" id="KW-0440">LIM domain</keyword>
<feature type="compositionally biased region" description="Basic and acidic residues" evidence="6">
    <location>
        <begin position="882"/>
        <end position="894"/>
    </location>
</feature>
<feature type="compositionally biased region" description="Basic and acidic residues" evidence="6">
    <location>
        <begin position="1071"/>
        <end position="1094"/>
    </location>
</feature>
<name>A0A485NBS0_LYNPA</name>
<feature type="coiled-coil region" evidence="5">
    <location>
        <begin position="939"/>
        <end position="989"/>
    </location>
</feature>
<feature type="compositionally biased region" description="Polar residues" evidence="6">
    <location>
        <begin position="507"/>
        <end position="517"/>
    </location>
</feature>
<evidence type="ECO:0000256" key="3">
    <source>
        <dbReference type="ARBA" id="ARBA00023038"/>
    </source>
</evidence>
<dbReference type="GO" id="GO:0030155">
    <property type="term" value="P:regulation of cell adhesion"/>
    <property type="evidence" value="ECO:0007669"/>
    <property type="project" value="InterPro"/>
</dbReference>
<feature type="compositionally biased region" description="Basic and acidic residues" evidence="6">
    <location>
        <begin position="1160"/>
        <end position="1173"/>
    </location>
</feature>
<dbReference type="InterPro" id="IPR001781">
    <property type="entry name" value="Znf_LIM"/>
</dbReference>
<dbReference type="Proteomes" id="UP000386466">
    <property type="component" value="Unassembled WGS sequence"/>
</dbReference>
<keyword evidence="2 4" id="KW-0862">Zinc</keyword>
<dbReference type="InterPro" id="IPR001478">
    <property type="entry name" value="PDZ"/>
</dbReference>
<evidence type="ECO:0000259" key="8">
    <source>
        <dbReference type="PROSITE" id="PS50106"/>
    </source>
</evidence>
<evidence type="ECO:0000256" key="2">
    <source>
        <dbReference type="ARBA" id="ARBA00022833"/>
    </source>
</evidence>
<evidence type="ECO:0000313" key="9">
    <source>
        <dbReference type="EMBL" id="VFV29664.1"/>
    </source>
</evidence>
<feature type="compositionally biased region" description="Polar residues" evidence="6">
    <location>
        <begin position="687"/>
        <end position="701"/>
    </location>
</feature>